<sequence>MSSAISFCDLQFGSCGYPPSLAISYRRLDIVLATVHHKRMRVHYFFMANLSTADLLTGFYLGMLAVEDVRTSDEYYNYAVNWQTGVGCQIAGFLSVFASEISILSMFFIAFEMWYNTRFAILHFTFLEHYDLFDRRSGI</sequence>
<keyword evidence="1" id="KW-1133">Transmembrane helix</keyword>
<accession>F1LDL8</accession>
<keyword evidence="1" id="KW-0472">Membrane</keyword>
<dbReference type="PANTHER" id="PTHR24372">
    <property type="entry name" value="GLYCOPROTEIN HORMONE RECEPTOR"/>
    <property type="match status" value="1"/>
</dbReference>
<dbReference type="GO" id="GO:0007189">
    <property type="term" value="P:adenylate cyclase-activating G protein-coupled receptor signaling pathway"/>
    <property type="evidence" value="ECO:0007669"/>
    <property type="project" value="TreeGrafter"/>
</dbReference>
<keyword evidence="2" id="KW-0675">Receptor</keyword>
<dbReference type="GO" id="GO:0008528">
    <property type="term" value="F:G protein-coupled peptide receptor activity"/>
    <property type="evidence" value="ECO:0007669"/>
    <property type="project" value="TreeGrafter"/>
</dbReference>
<dbReference type="PRINTS" id="PR00373">
    <property type="entry name" value="GLYCHORMONER"/>
</dbReference>
<dbReference type="AlphaFoldDB" id="F1LDL8"/>
<dbReference type="Gene3D" id="1.20.1070.10">
    <property type="entry name" value="Rhodopsin 7-helix transmembrane proteins"/>
    <property type="match status" value="1"/>
</dbReference>
<keyword evidence="1" id="KW-0812">Transmembrane</keyword>
<evidence type="ECO:0000313" key="2">
    <source>
        <dbReference type="EMBL" id="ADY48222.1"/>
    </source>
</evidence>
<dbReference type="GO" id="GO:0016500">
    <property type="term" value="F:protein-hormone receptor activity"/>
    <property type="evidence" value="ECO:0007669"/>
    <property type="project" value="InterPro"/>
</dbReference>
<dbReference type="GO" id="GO:0009755">
    <property type="term" value="P:hormone-mediated signaling pathway"/>
    <property type="evidence" value="ECO:0007669"/>
    <property type="project" value="TreeGrafter"/>
</dbReference>
<proteinExistence type="evidence at transcript level"/>
<dbReference type="PANTHER" id="PTHR24372:SF74">
    <property type="entry name" value="LP13728P"/>
    <property type="match status" value="1"/>
</dbReference>
<dbReference type="GO" id="GO:0005886">
    <property type="term" value="C:plasma membrane"/>
    <property type="evidence" value="ECO:0007669"/>
    <property type="project" value="TreeGrafter"/>
</dbReference>
<protein>
    <submittedName>
        <fullName evidence="2">Thyrotropin receptor</fullName>
    </submittedName>
</protein>
<name>F1LDL8_ASCSU</name>
<dbReference type="InterPro" id="IPR002131">
    <property type="entry name" value="Gphrmn_rcpt_fam"/>
</dbReference>
<dbReference type="SUPFAM" id="SSF81321">
    <property type="entry name" value="Family A G protein-coupled receptor-like"/>
    <property type="match status" value="1"/>
</dbReference>
<feature type="transmembrane region" description="Helical" evidence="1">
    <location>
        <begin position="90"/>
        <end position="111"/>
    </location>
</feature>
<organism evidence="2">
    <name type="scientific">Ascaris suum</name>
    <name type="common">Pig roundworm</name>
    <name type="synonym">Ascaris lumbricoides</name>
    <dbReference type="NCBI Taxonomy" id="6253"/>
    <lineage>
        <taxon>Eukaryota</taxon>
        <taxon>Metazoa</taxon>
        <taxon>Ecdysozoa</taxon>
        <taxon>Nematoda</taxon>
        <taxon>Chromadorea</taxon>
        <taxon>Rhabditida</taxon>
        <taxon>Spirurina</taxon>
        <taxon>Ascaridomorpha</taxon>
        <taxon>Ascaridoidea</taxon>
        <taxon>Ascarididae</taxon>
        <taxon>Ascaris</taxon>
    </lineage>
</organism>
<dbReference type="EMBL" id="JI179162">
    <property type="protein sequence ID" value="ADY48222.1"/>
    <property type="molecule type" value="mRNA"/>
</dbReference>
<reference evidence="2" key="1">
    <citation type="journal article" date="2011" name="Genome Res.">
        <title>Deep small RNA sequencing from the nematode Ascaris reveals conservation, functional diversification, and novel developmental profiles.</title>
        <authorList>
            <person name="Wang J."/>
            <person name="Czech B."/>
            <person name="Crunk A."/>
            <person name="Wallace A."/>
            <person name="Mitreva M."/>
            <person name="Hannon G.J."/>
            <person name="Davis R.E."/>
        </authorList>
    </citation>
    <scope>NUCLEOTIDE SEQUENCE</scope>
</reference>
<evidence type="ECO:0000256" key="1">
    <source>
        <dbReference type="SAM" id="Phobius"/>
    </source>
</evidence>
<feature type="transmembrane region" description="Helical" evidence="1">
    <location>
        <begin position="44"/>
        <end position="66"/>
    </location>
</feature>